<protein>
    <recommendedName>
        <fullName evidence="4">DUF4948 domain-containing protein</fullName>
    </recommendedName>
</protein>
<dbReference type="EMBL" id="CP033459">
    <property type="protein sequence ID" value="QFQ12593.1"/>
    <property type="molecule type" value="Genomic_DNA"/>
</dbReference>
<keyword evidence="1" id="KW-0732">Signal</keyword>
<accession>A0A5P8E6E8</accession>
<dbReference type="AlphaFoldDB" id="A0A5P8E6E8"/>
<evidence type="ECO:0000313" key="2">
    <source>
        <dbReference type="EMBL" id="QFQ12593.1"/>
    </source>
</evidence>
<gene>
    <name evidence="2" type="ORF">C7Y71_005950</name>
</gene>
<reference evidence="2 3" key="1">
    <citation type="submission" date="2018-11" db="EMBL/GenBank/DDBJ databases">
        <authorList>
            <person name="Na S.W."/>
            <person name="Baik M."/>
        </authorList>
    </citation>
    <scope>NUCLEOTIDE SEQUENCE [LARGE SCALE GENOMIC DNA]</scope>
    <source>
        <strain evidence="2 3">E39</strain>
    </source>
</reference>
<dbReference type="RefSeq" id="WP_111899192.1">
    <property type="nucleotide sequence ID" value="NZ_CP033459.1"/>
</dbReference>
<evidence type="ECO:0000256" key="1">
    <source>
        <dbReference type="SAM" id="SignalP"/>
    </source>
</evidence>
<sequence>MRRIIFIFLTTCVPLSSCVTAQTDNKPTFHTLLTLLQQIQENEELPPKAIADAAGLTLLNYSYYDGDYSNNDDGNVYPDEISIVYGRNANYLECERDTNGISKFEKIRKHACVLEFSACTDTGAGIYFSDEEDYKSFMTEALDYGLLQIQGGEPNVFYVTGKPIKNGGIHSISEDDLWGEKSDERVSSLLYQLTPQGKNQQGWYEYAIWMGF</sequence>
<evidence type="ECO:0000313" key="3">
    <source>
        <dbReference type="Proteomes" id="UP000249375"/>
    </source>
</evidence>
<keyword evidence="3" id="KW-1185">Reference proteome</keyword>
<proteinExistence type="predicted"/>
<dbReference type="Proteomes" id="UP000249375">
    <property type="component" value="Chromosome"/>
</dbReference>
<evidence type="ECO:0008006" key="4">
    <source>
        <dbReference type="Google" id="ProtNLM"/>
    </source>
</evidence>
<feature type="signal peptide" evidence="1">
    <location>
        <begin position="1"/>
        <end position="21"/>
    </location>
</feature>
<feature type="chain" id="PRO_5024393000" description="DUF4948 domain-containing protein" evidence="1">
    <location>
        <begin position="22"/>
        <end position="212"/>
    </location>
</feature>
<name>A0A5P8E6E8_9BACT</name>
<organism evidence="2 3">
    <name type="scientific">Pseudoprevotella muciniphila</name>
    <dbReference type="NCBI Taxonomy" id="2133944"/>
    <lineage>
        <taxon>Bacteria</taxon>
        <taxon>Pseudomonadati</taxon>
        <taxon>Bacteroidota</taxon>
        <taxon>Bacteroidia</taxon>
        <taxon>Bacteroidales</taxon>
        <taxon>Prevotellaceae</taxon>
        <taxon>Pseudoprevotella</taxon>
    </lineage>
</organism>
<dbReference type="KEGG" id="alq:C7Y71_005950"/>